<dbReference type="Proteomes" id="UP001497382">
    <property type="component" value="Unassembled WGS sequence"/>
</dbReference>
<accession>A0AAV1Z8K9</accession>
<dbReference type="EMBL" id="CAXIEN010000030">
    <property type="protein sequence ID" value="CAL1267935.1"/>
    <property type="molecule type" value="Genomic_DNA"/>
</dbReference>
<protein>
    <submittedName>
        <fullName evidence="1">Uncharacterized protein</fullName>
    </submittedName>
</protein>
<keyword evidence="2" id="KW-1185">Reference proteome</keyword>
<proteinExistence type="predicted"/>
<sequence length="55" mass="6488">MNFAEPNLNQSIFNYLIRTCKAVTREVKIRRNLMAKGTKGKLVFFISTFNIWFIC</sequence>
<name>A0AAV1Z8K9_9ARAC</name>
<comment type="caution">
    <text evidence="1">The sequence shown here is derived from an EMBL/GenBank/DDBJ whole genome shotgun (WGS) entry which is preliminary data.</text>
</comment>
<organism evidence="1 2">
    <name type="scientific">Larinioides sclopetarius</name>
    <dbReference type="NCBI Taxonomy" id="280406"/>
    <lineage>
        <taxon>Eukaryota</taxon>
        <taxon>Metazoa</taxon>
        <taxon>Ecdysozoa</taxon>
        <taxon>Arthropoda</taxon>
        <taxon>Chelicerata</taxon>
        <taxon>Arachnida</taxon>
        <taxon>Araneae</taxon>
        <taxon>Araneomorphae</taxon>
        <taxon>Entelegynae</taxon>
        <taxon>Araneoidea</taxon>
        <taxon>Araneidae</taxon>
        <taxon>Larinioides</taxon>
    </lineage>
</organism>
<dbReference type="AlphaFoldDB" id="A0AAV1Z8K9"/>
<evidence type="ECO:0000313" key="2">
    <source>
        <dbReference type="Proteomes" id="UP001497382"/>
    </source>
</evidence>
<gene>
    <name evidence="1" type="ORF">LARSCL_LOCUS3907</name>
</gene>
<evidence type="ECO:0000313" key="1">
    <source>
        <dbReference type="EMBL" id="CAL1267935.1"/>
    </source>
</evidence>
<reference evidence="1 2" key="1">
    <citation type="submission" date="2024-04" db="EMBL/GenBank/DDBJ databases">
        <authorList>
            <person name="Rising A."/>
            <person name="Reimegard J."/>
            <person name="Sonavane S."/>
            <person name="Akerstrom W."/>
            <person name="Nylinder S."/>
            <person name="Hedman E."/>
            <person name="Kallberg Y."/>
        </authorList>
    </citation>
    <scope>NUCLEOTIDE SEQUENCE [LARGE SCALE GENOMIC DNA]</scope>
</reference>